<dbReference type="Proteomes" id="UP000257109">
    <property type="component" value="Unassembled WGS sequence"/>
</dbReference>
<keyword evidence="10" id="KW-1185">Reference proteome</keyword>
<keyword evidence="4" id="KW-0732">Signal</keyword>
<dbReference type="PANTHER" id="PTHR36016:SF4">
    <property type="entry name" value="CLAVATA3_ESR (CLE) GENE FAMILY MEMBER"/>
    <property type="match status" value="1"/>
</dbReference>
<keyword evidence="5" id="KW-0221">Differentiation</keyword>
<comment type="similarity">
    <text evidence="2">Belongs to the CLV3/ESR signal peptide family.</text>
</comment>
<comment type="subcellular location">
    <subcellularLocation>
        <location evidence="1">Secreted</location>
        <location evidence="1">Extracellular space</location>
    </subcellularLocation>
</comment>
<protein>
    <submittedName>
        <fullName evidence="9">CLAVATA3/ESR (CLE)-related protein 6</fullName>
    </submittedName>
</protein>
<proteinExistence type="inferred from homology"/>
<evidence type="ECO:0000313" key="9">
    <source>
        <dbReference type="EMBL" id="RDX98936.1"/>
    </source>
</evidence>
<evidence type="ECO:0000256" key="6">
    <source>
        <dbReference type="ARBA" id="ARBA00023180"/>
    </source>
</evidence>
<feature type="region of interest" description="Disordered" evidence="8">
    <location>
        <begin position="84"/>
        <end position="109"/>
    </location>
</feature>
<evidence type="ECO:0000313" key="10">
    <source>
        <dbReference type="Proteomes" id="UP000257109"/>
    </source>
</evidence>
<dbReference type="InterPro" id="IPR039617">
    <property type="entry name" value="CLAVATA3-CLE"/>
</dbReference>
<reference evidence="9" key="1">
    <citation type="submission" date="2018-05" db="EMBL/GenBank/DDBJ databases">
        <title>Draft genome of Mucuna pruriens seed.</title>
        <authorList>
            <person name="Nnadi N.E."/>
            <person name="Vos R."/>
            <person name="Hasami M.H."/>
            <person name="Devisetty U.K."/>
            <person name="Aguiy J.C."/>
        </authorList>
    </citation>
    <scope>NUCLEOTIDE SEQUENCE [LARGE SCALE GENOMIC DNA]</scope>
    <source>
        <strain evidence="9">JCA_2017</strain>
    </source>
</reference>
<evidence type="ECO:0000256" key="7">
    <source>
        <dbReference type="ARBA" id="ARBA00023278"/>
    </source>
</evidence>
<dbReference type="PANTHER" id="PTHR36016">
    <property type="entry name" value="CLAVATA3/ESR (CLE)-RELATED PROTEIN 7"/>
    <property type="match status" value="1"/>
</dbReference>
<name>A0A371H8A0_MUCPR</name>
<accession>A0A371H8A0</accession>
<evidence type="ECO:0000256" key="5">
    <source>
        <dbReference type="ARBA" id="ARBA00022782"/>
    </source>
</evidence>
<keyword evidence="6" id="KW-0325">Glycoprotein</keyword>
<dbReference type="GO" id="GO:0030154">
    <property type="term" value="P:cell differentiation"/>
    <property type="evidence" value="ECO:0007669"/>
    <property type="project" value="UniProtKB-KW"/>
</dbReference>
<evidence type="ECO:0000256" key="1">
    <source>
        <dbReference type="ARBA" id="ARBA00004239"/>
    </source>
</evidence>
<keyword evidence="7" id="KW-0379">Hydroxylation</keyword>
<evidence type="ECO:0000256" key="4">
    <source>
        <dbReference type="ARBA" id="ARBA00022729"/>
    </source>
</evidence>
<comment type="caution">
    <text evidence="9">The sequence shown here is derived from an EMBL/GenBank/DDBJ whole genome shotgun (WGS) entry which is preliminary data.</text>
</comment>
<dbReference type="AlphaFoldDB" id="A0A371H8A0"/>
<evidence type="ECO:0000256" key="8">
    <source>
        <dbReference type="SAM" id="MobiDB-lite"/>
    </source>
</evidence>
<dbReference type="EMBL" id="QJKJ01003335">
    <property type="protein sequence ID" value="RDX98936.1"/>
    <property type="molecule type" value="Genomic_DNA"/>
</dbReference>
<gene>
    <name evidence="9" type="primary">CLE6</name>
    <name evidence="9" type="ORF">CR513_18082</name>
</gene>
<feature type="non-terminal residue" evidence="9">
    <location>
        <position position="1"/>
    </location>
</feature>
<dbReference type="OrthoDB" id="1406315at2759"/>
<evidence type="ECO:0000256" key="2">
    <source>
        <dbReference type="ARBA" id="ARBA00005416"/>
    </source>
</evidence>
<organism evidence="9 10">
    <name type="scientific">Mucuna pruriens</name>
    <name type="common">Velvet bean</name>
    <name type="synonym">Dolichos pruriens</name>
    <dbReference type="NCBI Taxonomy" id="157652"/>
    <lineage>
        <taxon>Eukaryota</taxon>
        <taxon>Viridiplantae</taxon>
        <taxon>Streptophyta</taxon>
        <taxon>Embryophyta</taxon>
        <taxon>Tracheophyta</taxon>
        <taxon>Spermatophyta</taxon>
        <taxon>Magnoliopsida</taxon>
        <taxon>eudicotyledons</taxon>
        <taxon>Gunneridae</taxon>
        <taxon>Pentapetalae</taxon>
        <taxon>rosids</taxon>
        <taxon>fabids</taxon>
        <taxon>Fabales</taxon>
        <taxon>Fabaceae</taxon>
        <taxon>Papilionoideae</taxon>
        <taxon>50 kb inversion clade</taxon>
        <taxon>NPAAA clade</taxon>
        <taxon>indigoferoid/millettioid clade</taxon>
        <taxon>Phaseoleae</taxon>
        <taxon>Mucuna</taxon>
    </lineage>
</organism>
<keyword evidence="3" id="KW-0964">Secreted</keyword>
<sequence>MCSSKAKTTLMPNKQLAFESYLCKTMATSTMPRVFILFLIIIPLVVVSSKARPFFPKFSTMMDEKINSELLLRHIVSNVRNREYHHHKRSMLEGRLERLSPAGPDPQHH</sequence>
<evidence type="ECO:0000256" key="3">
    <source>
        <dbReference type="ARBA" id="ARBA00022525"/>
    </source>
</evidence>
<dbReference type="GO" id="GO:0005576">
    <property type="term" value="C:extracellular region"/>
    <property type="evidence" value="ECO:0007669"/>
    <property type="project" value="UniProtKB-SubCell"/>
</dbReference>